<feature type="domain" description="Endonuclease GajA/Old nuclease/RecF-like AAA" evidence="1">
    <location>
        <begin position="1"/>
        <end position="379"/>
    </location>
</feature>
<evidence type="ECO:0000313" key="2">
    <source>
        <dbReference type="EMBL" id="MDF9914019.1"/>
    </source>
</evidence>
<dbReference type="SUPFAM" id="SSF52540">
    <property type="entry name" value="P-loop containing nucleoside triphosphate hydrolases"/>
    <property type="match status" value="1"/>
</dbReference>
<dbReference type="Pfam" id="PF13175">
    <property type="entry name" value="AAA_15"/>
    <property type="match status" value="1"/>
</dbReference>
<dbReference type="PANTHER" id="PTHR43581">
    <property type="entry name" value="ATP/GTP PHOSPHATASE"/>
    <property type="match status" value="1"/>
</dbReference>
<name>A0ABT6DD03_9LACO</name>
<dbReference type="Proteomes" id="UP001152867">
    <property type="component" value="Unassembled WGS sequence"/>
</dbReference>
<dbReference type="InterPro" id="IPR041685">
    <property type="entry name" value="AAA_GajA/Old/RecF-like"/>
</dbReference>
<gene>
    <name evidence="2" type="ORF">NNA32_07120</name>
</gene>
<dbReference type="RefSeq" id="WP_178943554.1">
    <property type="nucleotide sequence ID" value="NZ_JAIWJF010000001.1"/>
</dbReference>
<organism evidence="2 3">
    <name type="scientific">Furfurilactobacillus milii</name>
    <dbReference type="NCBI Taxonomy" id="2888272"/>
    <lineage>
        <taxon>Bacteria</taxon>
        <taxon>Bacillati</taxon>
        <taxon>Bacillota</taxon>
        <taxon>Bacilli</taxon>
        <taxon>Lactobacillales</taxon>
        <taxon>Lactobacillaceae</taxon>
        <taxon>Furfurilactobacillus</taxon>
    </lineage>
</organism>
<evidence type="ECO:0000259" key="1">
    <source>
        <dbReference type="Pfam" id="PF13175"/>
    </source>
</evidence>
<keyword evidence="3" id="KW-1185">Reference proteome</keyword>
<dbReference type="Gene3D" id="3.40.50.300">
    <property type="entry name" value="P-loop containing nucleotide triphosphate hydrolases"/>
    <property type="match status" value="1"/>
</dbReference>
<reference evidence="2" key="1">
    <citation type="submission" date="2022-06" db="EMBL/GenBank/DDBJ databases">
        <title>Antifungal cultures and metabolites of lactic acid bacteria for use in dairy fermentations.</title>
        <authorList>
            <person name="Zhao Z."/>
            <person name="Gaenzle M."/>
        </authorList>
    </citation>
    <scope>NUCLEOTIDE SEQUENCE</scope>
    <source>
        <strain evidence="2">FUA3126</strain>
    </source>
</reference>
<dbReference type="InterPro" id="IPR051396">
    <property type="entry name" value="Bact_Antivir_Def_Nuclease"/>
</dbReference>
<dbReference type="PANTHER" id="PTHR43581:SF4">
    <property type="entry name" value="ATP_GTP PHOSPHATASE"/>
    <property type="match status" value="1"/>
</dbReference>
<protein>
    <submittedName>
        <fullName evidence="2">AAA family ATPase</fullName>
    </submittedName>
</protein>
<evidence type="ECO:0000313" key="3">
    <source>
        <dbReference type="Proteomes" id="UP001152867"/>
    </source>
</evidence>
<proteinExistence type="predicted"/>
<dbReference type="EMBL" id="JANDJP010000008">
    <property type="protein sequence ID" value="MDF9914019.1"/>
    <property type="molecule type" value="Genomic_DNA"/>
</dbReference>
<comment type="caution">
    <text evidence="2">The sequence shown here is derived from an EMBL/GenBank/DDBJ whole genome shotgun (WGS) entry which is preliminary data.</text>
</comment>
<dbReference type="InterPro" id="IPR027417">
    <property type="entry name" value="P-loop_NTPase"/>
</dbReference>
<accession>A0ABT6DD03</accession>
<sequence>MRIKHISVKGFRNVRETDFPIGQNLIIVGENNSGKSNLLKALSLPLFTDLFSKPRLGFSDLNIQDCAEYYGFVQRHISRFENDFSNDDQYDEFLSELQAALPQISVCLQFQPDADTDIPFNNWLVDIDDKNGKVYKIKFEYSVRDLDDYYQTLRRLIVEIKKQGEDLGKVKRSLIMISKFHSRTFVPECNRDVSFDDLRRVTCSSLVAERDNFSQSNNKLGSRAIVSLMEKKIDDSSKLKIETDYQNFFEVIKNNGGMDHIFNWQEYSNIDNAKDFFDEISVLPNMPSMNSLLGSIQLGYHDEPLSSQGLGYRNLIYLMAVTNSLEESSDADFSVLTVEEPEAHLCINNERLMASFLQSSIKNFPKVQLIYTTHSTEFIDKVGLESVVVMADGYGVSLGSELNEEERSYLSRNPNMDIFKLFFSNKLLLVEGISEELLIKTYLGQQDKMLNSFEVLSFHKGYEKIIKLWKKINKNNSHRLAVVRDWDNEETAKQKHNDLTDDQVCVQTTMGKTLEDDLVASNFDVFKDFFLRDDYWKSDDVANKEKLVTKWESLKAETMMHVCLRMKKDELSGLKLPKHIDNCLRFLNDMEINK</sequence>